<dbReference type="PRINTS" id="PR00604">
    <property type="entry name" value="CYTCHRMECIAB"/>
</dbReference>
<accession>A0A4R1YSQ1</accession>
<sequence length="167" mass="17698">MSALIGVLKSVAALCLALAIFYVMNLAAGALYTQRGLEQPAYVILADDAPAEAAAEAPSFEELLANASAASGERLFRECQACHRVEEGVHGVGPSLYGVVGRDVASFDDFRYSAAFSAIEGVWTPERIDALITNPQGFARGTAMTYAGMRRASDRADVIAYLQSLGM</sequence>
<dbReference type="RefSeq" id="WP_132695508.1">
    <property type="nucleotide sequence ID" value="NZ_SLVM01000015.1"/>
</dbReference>
<protein>
    <submittedName>
        <fullName evidence="8">Cytochrome c</fullName>
    </submittedName>
</protein>
<dbReference type="InterPro" id="IPR036909">
    <property type="entry name" value="Cyt_c-like_dom_sf"/>
</dbReference>
<dbReference type="GO" id="GO:0009055">
    <property type="term" value="F:electron transfer activity"/>
    <property type="evidence" value="ECO:0007669"/>
    <property type="project" value="InterPro"/>
</dbReference>
<keyword evidence="9" id="KW-1185">Reference proteome</keyword>
<evidence type="ECO:0000256" key="5">
    <source>
        <dbReference type="ARBA" id="ARBA00023004"/>
    </source>
</evidence>
<reference evidence="8 9" key="1">
    <citation type="submission" date="2019-03" db="EMBL/GenBank/DDBJ databases">
        <title>Genomic Encyclopedia of Type Strains, Phase IV (KMG-IV): sequencing the most valuable type-strain genomes for metagenomic binning, comparative biology and taxonomic classification.</title>
        <authorList>
            <person name="Goeker M."/>
        </authorList>
    </citation>
    <scope>NUCLEOTIDE SEQUENCE [LARGE SCALE GENOMIC DNA]</scope>
    <source>
        <strain evidence="8 9">DSM 21153</strain>
    </source>
</reference>
<dbReference type="OrthoDB" id="9779283at2"/>
<evidence type="ECO:0000256" key="4">
    <source>
        <dbReference type="ARBA" id="ARBA00022982"/>
    </source>
</evidence>
<evidence type="ECO:0000256" key="6">
    <source>
        <dbReference type="PROSITE-ProRule" id="PRU00433"/>
    </source>
</evidence>
<keyword evidence="2 6" id="KW-0349">Heme</keyword>
<dbReference type="EMBL" id="SLVM01000015">
    <property type="protein sequence ID" value="TCM82670.1"/>
    <property type="molecule type" value="Genomic_DNA"/>
</dbReference>
<keyword evidence="1" id="KW-0813">Transport</keyword>
<dbReference type="PROSITE" id="PS51007">
    <property type="entry name" value="CYTC"/>
    <property type="match status" value="1"/>
</dbReference>
<dbReference type="PANTHER" id="PTHR11961">
    <property type="entry name" value="CYTOCHROME C"/>
    <property type="match status" value="1"/>
</dbReference>
<keyword evidence="4" id="KW-0249">Electron transport</keyword>
<dbReference type="AlphaFoldDB" id="A0A4R1YSQ1"/>
<evidence type="ECO:0000256" key="2">
    <source>
        <dbReference type="ARBA" id="ARBA00022617"/>
    </source>
</evidence>
<evidence type="ECO:0000313" key="9">
    <source>
        <dbReference type="Proteomes" id="UP000295277"/>
    </source>
</evidence>
<proteinExistence type="predicted"/>
<comment type="caution">
    <text evidence="8">The sequence shown here is derived from an EMBL/GenBank/DDBJ whole genome shotgun (WGS) entry which is preliminary data.</text>
</comment>
<evidence type="ECO:0000313" key="8">
    <source>
        <dbReference type="EMBL" id="TCM82670.1"/>
    </source>
</evidence>
<evidence type="ECO:0000256" key="1">
    <source>
        <dbReference type="ARBA" id="ARBA00022448"/>
    </source>
</evidence>
<feature type="domain" description="Cytochrome c" evidence="7">
    <location>
        <begin position="67"/>
        <end position="166"/>
    </location>
</feature>
<keyword evidence="3 6" id="KW-0479">Metal-binding</keyword>
<gene>
    <name evidence="8" type="ORF">EV216_11533</name>
</gene>
<keyword evidence="5 6" id="KW-0408">Iron</keyword>
<dbReference type="Proteomes" id="UP000295277">
    <property type="component" value="Unassembled WGS sequence"/>
</dbReference>
<dbReference type="Gene3D" id="1.10.760.10">
    <property type="entry name" value="Cytochrome c-like domain"/>
    <property type="match status" value="1"/>
</dbReference>
<organism evidence="8 9">
    <name type="scientific">Rhodovulum steppense</name>
    <dbReference type="NCBI Taxonomy" id="540251"/>
    <lineage>
        <taxon>Bacteria</taxon>
        <taxon>Pseudomonadati</taxon>
        <taxon>Pseudomonadota</taxon>
        <taxon>Alphaproteobacteria</taxon>
        <taxon>Rhodobacterales</taxon>
        <taxon>Paracoccaceae</taxon>
        <taxon>Rhodovulum</taxon>
    </lineage>
</organism>
<evidence type="ECO:0000256" key="3">
    <source>
        <dbReference type="ARBA" id="ARBA00022723"/>
    </source>
</evidence>
<dbReference type="GO" id="GO:0046872">
    <property type="term" value="F:metal ion binding"/>
    <property type="evidence" value="ECO:0007669"/>
    <property type="project" value="UniProtKB-KW"/>
</dbReference>
<dbReference type="InterPro" id="IPR009056">
    <property type="entry name" value="Cyt_c-like_dom"/>
</dbReference>
<dbReference type="SUPFAM" id="SSF46626">
    <property type="entry name" value="Cytochrome c"/>
    <property type="match status" value="1"/>
</dbReference>
<evidence type="ECO:0000259" key="7">
    <source>
        <dbReference type="PROSITE" id="PS51007"/>
    </source>
</evidence>
<dbReference type="GO" id="GO:0020037">
    <property type="term" value="F:heme binding"/>
    <property type="evidence" value="ECO:0007669"/>
    <property type="project" value="InterPro"/>
</dbReference>
<name>A0A4R1YSQ1_9RHOB</name>
<dbReference type="Pfam" id="PF00034">
    <property type="entry name" value="Cytochrom_C"/>
    <property type="match status" value="1"/>
</dbReference>
<dbReference type="InterPro" id="IPR002327">
    <property type="entry name" value="Cyt_c_1A/1B"/>
</dbReference>